<name>A0ABP0LK62_9DINO</name>
<dbReference type="EMBL" id="CAXAMM010017779">
    <property type="protein sequence ID" value="CAK9041862.1"/>
    <property type="molecule type" value="Genomic_DNA"/>
</dbReference>
<protein>
    <submittedName>
        <fullName evidence="1">Uncharacterized protein</fullName>
    </submittedName>
</protein>
<dbReference type="Gene3D" id="3.40.50.150">
    <property type="entry name" value="Vaccinia Virus protein VP39"/>
    <property type="match status" value="1"/>
</dbReference>
<sequence>MSEHYENLPGATGRARFFRPERHAARKLFAGAPPSVWFDDREFLLDNISATGAGCRTRDFLPEEMAIEGDGRGVLRLTQFGREIFSARARMARTGLDKGSLIVGLALDNASFPLNDLIRKNAGALAYGLADAEIDRSQPSNEYKSFCADILSFIGGYLEHIDRHLTPIEDKLDPVAVDEIIMELMDGATPSWRLLLEEGNDLVLPLHKDKAARNQLKQYTERVITRKLTGGESWARSYFKPMGYPGDFRIMNFMYDGVPEGDGMHAKFLHMLGVVAGRPIVTRMEALADLILDHARERQSAQTDFKIMSIGSGPARELEPLVKGSGGLSWHATLVDQESEALNYALDRAANMDAGGALKVSALNISFRDMLNATPLRAHLIEQDIIYSSGLVDYLNPLLAMRFVRRMFEFLKPGQRQFSVLVFQDLFGQGKPKPDAFHAAGFDVFGLGERGEGGGDLFFAHAAAMIDDIQLVSAFSVQSAGYFDEGVRFGSDNGVVQQLPDSVGRVQMVDVQHRVFSLTGVERYFCMFGCRARLFNNGLHQIVYRTVHHVIGNLASGCIGIAQHFADGRQKPGGGRVDFVKIIAWVGSRIVRDLVFDDFGKPDNLMQRRSQLVTQNGQEADFCTIGRRRFNQQFLNESGVQFSLPPLMIINPRTRFLNEARYECG</sequence>
<evidence type="ECO:0000313" key="2">
    <source>
        <dbReference type="EMBL" id="CAK9041862.1"/>
    </source>
</evidence>
<organism evidence="1 3">
    <name type="scientific">Durusdinium trenchii</name>
    <dbReference type="NCBI Taxonomy" id="1381693"/>
    <lineage>
        <taxon>Eukaryota</taxon>
        <taxon>Sar</taxon>
        <taxon>Alveolata</taxon>
        <taxon>Dinophyceae</taxon>
        <taxon>Suessiales</taxon>
        <taxon>Symbiodiniaceae</taxon>
        <taxon>Durusdinium</taxon>
    </lineage>
</organism>
<accession>A0ABP0LK62</accession>
<dbReference type="SUPFAM" id="SSF53335">
    <property type="entry name" value="S-adenosyl-L-methionine-dependent methyltransferases"/>
    <property type="match status" value="1"/>
</dbReference>
<dbReference type="EMBL" id="CAXAMM010016668">
    <property type="protein sequence ID" value="CAK9039353.1"/>
    <property type="molecule type" value="Genomic_DNA"/>
</dbReference>
<evidence type="ECO:0000313" key="3">
    <source>
        <dbReference type="Proteomes" id="UP001642464"/>
    </source>
</evidence>
<dbReference type="InterPro" id="IPR029063">
    <property type="entry name" value="SAM-dependent_MTases_sf"/>
</dbReference>
<evidence type="ECO:0000313" key="1">
    <source>
        <dbReference type="EMBL" id="CAK9039353.1"/>
    </source>
</evidence>
<gene>
    <name evidence="1" type="ORF">SCF082_LOCUS23011</name>
    <name evidence="2" type="ORF">SCF082_LOCUS24122</name>
</gene>
<keyword evidence="3" id="KW-1185">Reference proteome</keyword>
<reference evidence="1 3" key="1">
    <citation type="submission" date="2024-02" db="EMBL/GenBank/DDBJ databases">
        <authorList>
            <person name="Chen Y."/>
            <person name="Shah S."/>
            <person name="Dougan E. K."/>
            <person name="Thang M."/>
            <person name="Chan C."/>
        </authorList>
    </citation>
    <scope>NUCLEOTIDE SEQUENCE [LARGE SCALE GENOMIC DNA]</scope>
</reference>
<proteinExistence type="predicted"/>
<dbReference type="Proteomes" id="UP001642464">
    <property type="component" value="Unassembled WGS sequence"/>
</dbReference>
<comment type="caution">
    <text evidence="1">The sequence shown here is derived from an EMBL/GenBank/DDBJ whole genome shotgun (WGS) entry which is preliminary data.</text>
</comment>